<organism evidence="2 3">
    <name type="scientific">Nocardioides hankookensis</name>
    <dbReference type="NCBI Taxonomy" id="443157"/>
    <lineage>
        <taxon>Bacteria</taxon>
        <taxon>Bacillati</taxon>
        <taxon>Actinomycetota</taxon>
        <taxon>Actinomycetes</taxon>
        <taxon>Propionibacteriales</taxon>
        <taxon>Nocardioidaceae</taxon>
        <taxon>Nocardioides</taxon>
    </lineage>
</organism>
<dbReference type="RefSeq" id="WP_379153425.1">
    <property type="nucleotide sequence ID" value="NZ_JBHSRJ010000004.1"/>
</dbReference>
<keyword evidence="1" id="KW-1133">Transmembrane helix</keyword>
<keyword evidence="1" id="KW-0472">Membrane</keyword>
<comment type="caution">
    <text evidence="2">The sequence shown here is derived from an EMBL/GenBank/DDBJ whole genome shotgun (WGS) entry which is preliminary data.</text>
</comment>
<evidence type="ECO:0008006" key="4">
    <source>
        <dbReference type="Google" id="ProtNLM"/>
    </source>
</evidence>
<reference evidence="3" key="1">
    <citation type="journal article" date="2019" name="Int. J. Syst. Evol. Microbiol.">
        <title>The Global Catalogue of Microorganisms (GCM) 10K type strain sequencing project: providing services to taxonomists for standard genome sequencing and annotation.</title>
        <authorList>
            <consortium name="The Broad Institute Genomics Platform"/>
            <consortium name="The Broad Institute Genome Sequencing Center for Infectious Disease"/>
            <person name="Wu L."/>
            <person name="Ma J."/>
        </authorList>
    </citation>
    <scope>NUCLEOTIDE SEQUENCE [LARGE SCALE GENOMIC DNA]</scope>
    <source>
        <strain evidence="3">CCUG 54522</strain>
    </source>
</reference>
<gene>
    <name evidence="2" type="ORF">ACFPYL_09950</name>
</gene>
<evidence type="ECO:0000256" key="1">
    <source>
        <dbReference type="SAM" id="Phobius"/>
    </source>
</evidence>
<proteinExistence type="predicted"/>
<evidence type="ECO:0000313" key="3">
    <source>
        <dbReference type="Proteomes" id="UP001596135"/>
    </source>
</evidence>
<name>A0ABW1LJL7_9ACTN</name>
<keyword evidence="3" id="KW-1185">Reference proteome</keyword>
<dbReference type="EMBL" id="JBHSRJ010000004">
    <property type="protein sequence ID" value="MFC6043397.1"/>
    <property type="molecule type" value="Genomic_DNA"/>
</dbReference>
<sequence length="144" mass="15236">MNKQRIPGVRDARLPGITARTYGVLTVVILAVAAVTATAVTHLPREDTVDVVDFDLATPAASSCSYDASTRQTTIRTHLDATIRNRTAVALTAGVRDAGTGLPAVTAGRTVDVRGHQTADYTFVVDVPATADPHRCFVEESGDF</sequence>
<feature type="transmembrane region" description="Helical" evidence="1">
    <location>
        <begin position="21"/>
        <end position="40"/>
    </location>
</feature>
<protein>
    <recommendedName>
        <fullName evidence="4">DUF4307 domain-containing protein</fullName>
    </recommendedName>
</protein>
<dbReference type="Proteomes" id="UP001596135">
    <property type="component" value="Unassembled WGS sequence"/>
</dbReference>
<evidence type="ECO:0000313" key="2">
    <source>
        <dbReference type="EMBL" id="MFC6043397.1"/>
    </source>
</evidence>
<accession>A0ABW1LJL7</accession>
<keyword evidence="1" id="KW-0812">Transmembrane</keyword>